<keyword evidence="5 6" id="KW-0472">Membrane</keyword>
<evidence type="ECO:0000256" key="6">
    <source>
        <dbReference type="SAM" id="Phobius"/>
    </source>
</evidence>
<dbReference type="RefSeq" id="WP_093363675.1">
    <property type="nucleotide sequence ID" value="NZ_FOZZ01000002.1"/>
</dbReference>
<feature type="transmembrane region" description="Helical" evidence="6">
    <location>
        <begin position="153"/>
        <end position="175"/>
    </location>
</feature>
<keyword evidence="3 6" id="KW-0812">Transmembrane</keyword>
<organism evidence="8 9">
    <name type="scientific">Sphingobacterium wenxiniae</name>
    <dbReference type="NCBI Taxonomy" id="683125"/>
    <lineage>
        <taxon>Bacteria</taxon>
        <taxon>Pseudomonadati</taxon>
        <taxon>Bacteroidota</taxon>
        <taxon>Sphingobacteriia</taxon>
        <taxon>Sphingobacteriales</taxon>
        <taxon>Sphingobacteriaceae</taxon>
        <taxon>Sphingobacterium</taxon>
    </lineage>
</organism>
<evidence type="ECO:0000256" key="5">
    <source>
        <dbReference type="ARBA" id="ARBA00023136"/>
    </source>
</evidence>
<accession>A0A1I6Q470</accession>
<comment type="subcellular location">
    <subcellularLocation>
        <location evidence="1">Membrane</location>
        <topology evidence="1">Multi-pass membrane protein</topology>
    </subcellularLocation>
</comment>
<dbReference type="STRING" id="683125.SAMN05660206_102112"/>
<evidence type="ECO:0000259" key="7">
    <source>
        <dbReference type="Pfam" id="PF00892"/>
    </source>
</evidence>
<evidence type="ECO:0000313" key="8">
    <source>
        <dbReference type="EMBL" id="SFS47281.1"/>
    </source>
</evidence>
<gene>
    <name evidence="8" type="ORF">SAMN05660206_102112</name>
</gene>
<evidence type="ECO:0000256" key="4">
    <source>
        <dbReference type="ARBA" id="ARBA00022989"/>
    </source>
</evidence>
<feature type="domain" description="EamA" evidence="7">
    <location>
        <begin position="7"/>
        <end position="145"/>
    </location>
</feature>
<comment type="similarity">
    <text evidence="2">Belongs to the EamA transporter family.</text>
</comment>
<name>A0A1I6Q470_9SPHI</name>
<sequence length="296" mass="32399">MNTESKKGILLGIIAAALWGISGTLGQFLFQQRGINVEWLITLRLLLSGFGLLLLAKSMKNNIFTIWTNQKDAIQIFIFSIMGMIGVQYTYFAAIKHSNAATATVLQFAGPIFIAIYLALKYRRLPKKLELLAILLAVTGTFLLVTRGNFNSLSISGTALFFGIASAITLAIYTLQPKTLLSKYNSALVVGWGMLIGGIIFSFVKAPWQVEGDWDIKTVLSAAFIIIFGTLIAFYAYLNAVKIIGGQKTSLLASAEPLVAVILSVIWLKTPFSIIEWIGSLCIISTVFLLTKKETK</sequence>
<evidence type="ECO:0000256" key="1">
    <source>
        <dbReference type="ARBA" id="ARBA00004141"/>
    </source>
</evidence>
<evidence type="ECO:0000313" key="9">
    <source>
        <dbReference type="Proteomes" id="UP000198785"/>
    </source>
</evidence>
<feature type="transmembrane region" description="Helical" evidence="6">
    <location>
        <begin position="129"/>
        <end position="147"/>
    </location>
</feature>
<keyword evidence="9" id="KW-1185">Reference proteome</keyword>
<feature type="transmembrane region" description="Helical" evidence="6">
    <location>
        <begin position="250"/>
        <end position="268"/>
    </location>
</feature>
<keyword evidence="4 6" id="KW-1133">Transmembrane helix</keyword>
<feature type="transmembrane region" description="Helical" evidence="6">
    <location>
        <begin position="36"/>
        <end position="55"/>
    </location>
</feature>
<evidence type="ECO:0000256" key="2">
    <source>
        <dbReference type="ARBA" id="ARBA00007362"/>
    </source>
</evidence>
<feature type="transmembrane region" description="Helical" evidence="6">
    <location>
        <begin position="218"/>
        <end position="238"/>
    </location>
</feature>
<dbReference type="GO" id="GO:0016020">
    <property type="term" value="C:membrane"/>
    <property type="evidence" value="ECO:0007669"/>
    <property type="project" value="UniProtKB-SubCell"/>
</dbReference>
<dbReference type="InterPro" id="IPR037185">
    <property type="entry name" value="EmrE-like"/>
</dbReference>
<dbReference type="EMBL" id="FOZZ01000002">
    <property type="protein sequence ID" value="SFS47281.1"/>
    <property type="molecule type" value="Genomic_DNA"/>
</dbReference>
<feature type="transmembrane region" description="Helical" evidence="6">
    <location>
        <begin position="274"/>
        <end position="291"/>
    </location>
</feature>
<dbReference type="PANTHER" id="PTHR32322">
    <property type="entry name" value="INNER MEMBRANE TRANSPORTER"/>
    <property type="match status" value="1"/>
</dbReference>
<dbReference type="Pfam" id="PF00892">
    <property type="entry name" value="EamA"/>
    <property type="match status" value="2"/>
</dbReference>
<dbReference type="AlphaFoldDB" id="A0A1I6Q470"/>
<feature type="transmembrane region" description="Helical" evidence="6">
    <location>
        <begin position="100"/>
        <end position="120"/>
    </location>
</feature>
<reference evidence="8 9" key="1">
    <citation type="submission" date="2016-10" db="EMBL/GenBank/DDBJ databases">
        <authorList>
            <person name="de Groot N.N."/>
        </authorList>
    </citation>
    <scope>NUCLEOTIDE SEQUENCE [LARGE SCALE GENOMIC DNA]</scope>
    <source>
        <strain evidence="8 9">DSM 22789</strain>
    </source>
</reference>
<dbReference type="InterPro" id="IPR050638">
    <property type="entry name" value="AA-Vitamin_Transporters"/>
</dbReference>
<proteinExistence type="inferred from homology"/>
<feature type="transmembrane region" description="Helical" evidence="6">
    <location>
        <begin position="187"/>
        <end position="206"/>
    </location>
</feature>
<evidence type="ECO:0000256" key="3">
    <source>
        <dbReference type="ARBA" id="ARBA00022692"/>
    </source>
</evidence>
<dbReference type="PANTHER" id="PTHR32322:SF2">
    <property type="entry name" value="EAMA DOMAIN-CONTAINING PROTEIN"/>
    <property type="match status" value="1"/>
</dbReference>
<dbReference type="SUPFAM" id="SSF103481">
    <property type="entry name" value="Multidrug resistance efflux transporter EmrE"/>
    <property type="match status" value="2"/>
</dbReference>
<dbReference type="OrthoDB" id="9810818at2"/>
<dbReference type="Proteomes" id="UP000198785">
    <property type="component" value="Unassembled WGS sequence"/>
</dbReference>
<dbReference type="InterPro" id="IPR000620">
    <property type="entry name" value="EamA_dom"/>
</dbReference>
<protein>
    <submittedName>
        <fullName evidence="8">EamA-like transporter family protein</fullName>
    </submittedName>
</protein>
<feature type="transmembrane region" description="Helical" evidence="6">
    <location>
        <begin position="76"/>
        <end position="94"/>
    </location>
</feature>
<feature type="domain" description="EamA" evidence="7">
    <location>
        <begin position="159"/>
        <end position="291"/>
    </location>
</feature>